<organism evidence="1 2">
    <name type="scientific">Ephemerocybe angulata</name>
    <dbReference type="NCBI Taxonomy" id="980116"/>
    <lineage>
        <taxon>Eukaryota</taxon>
        <taxon>Fungi</taxon>
        <taxon>Dikarya</taxon>
        <taxon>Basidiomycota</taxon>
        <taxon>Agaricomycotina</taxon>
        <taxon>Agaricomycetes</taxon>
        <taxon>Agaricomycetidae</taxon>
        <taxon>Agaricales</taxon>
        <taxon>Agaricineae</taxon>
        <taxon>Psathyrellaceae</taxon>
        <taxon>Ephemerocybe</taxon>
    </lineage>
</organism>
<proteinExistence type="predicted"/>
<protein>
    <submittedName>
        <fullName evidence="1">Uncharacterized protein</fullName>
    </submittedName>
</protein>
<evidence type="ECO:0000313" key="2">
    <source>
        <dbReference type="Proteomes" id="UP000521943"/>
    </source>
</evidence>
<accession>A0A8H6HTM8</accession>
<name>A0A8H6HTM8_9AGAR</name>
<comment type="caution">
    <text evidence="1">The sequence shown here is derived from an EMBL/GenBank/DDBJ whole genome shotgun (WGS) entry which is preliminary data.</text>
</comment>
<evidence type="ECO:0000313" key="1">
    <source>
        <dbReference type="EMBL" id="KAF6751576.1"/>
    </source>
</evidence>
<dbReference type="AlphaFoldDB" id="A0A8H6HTM8"/>
<dbReference type="EMBL" id="JACGCI010000049">
    <property type="protein sequence ID" value="KAF6751576.1"/>
    <property type="molecule type" value="Genomic_DNA"/>
</dbReference>
<sequence length="163" mass="18584">MSVKIAGDYYKPHELLISDAQINVIQARMGKVLNLDTHENILFADAGNFPNPTKQVRSQVHPKFAIFDLGKKLRNIGESGHFADLLEDQRRSIEDIKTIYEQWSEIPGHQDYDHQNEIPIAEASEPLEGDSNADDFDDMQHDPDYIVYTSDLVHRLSAYKQCG</sequence>
<dbReference type="Proteomes" id="UP000521943">
    <property type="component" value="Unassembled WGS sequence"/>
</dbReference>
<gene>
    <name evidence="1" type="ORF">DFP72DRAFT_850695</name>
</gene>
<keyword evidence="2" id="KW-1185">Reference proteome</keyword>
<reference evidence="1 2" key="1">
    <citation type="submission" date="2020-07" db="EMBL/GenBank/DDBJ databases">
        <title>Comparative genomics of pyrophilous fungi reveals a link between fire events and developmental genes.</title>
        <authorList>
            <consortium name="DOE Joint Genome Institute"/>
            <person name="Steindorff A.S."/>
            <person name="Carver A."/>
            <person name="Calhoun S."/>
            <person name="Stillman K."/>
            <person name="Liu H."/>
            <person name="Lipzen A."/>
            <person name="Pangilinan J."/>
            <person name="Labutti K."/>
            <person name="Bruns T.D."/>
            <person name="Grigoriev I.V."/>
        </authorList>
    </citation>
    <scope>NUCLEOTIDE SEQUENCE [LARGE SCALE GENOMIC DNA]</scope>
    <source>
        <strain evidence="1 2">CBS 144469</strain>
    </source>
</reference>